<dbReference type="Proteomes" id="UP001162992">
    <property type="component" value="Chromosome 16"/>
</dbReference>
<keyword evidence="2" id="KW-1185">Reference proteome</keyword>
<evidence type="ECO:0000313" key="2">
    <source>
        <dbReference type="Proteomes" id="UP001162992"/>
    </source>
</evidence>
<name>A0ACC2BD99_DIPCM</name>
<evidence type="ECO:0000313" key="1">
    <source>
        <dbReference type="EMBL" id="KAJ7527700.1"/>
    </source>
</evidence>
<organism evidence="1 2">
    <name type="scientific">Diphasiastrum complanatum</name>
    <name type="common">Issler's clubmoss</name>
    <name type="synonym">Lycopodium complanatum</name>
    <dbReference type="NCBI Taxonomy" id="34168"/>
    <lineage>
        <taxon>Eukaryota</taxon>
        <taxon>Viridiplantae</taxon>
        <taxon>Streptophyta</taxon>
        <taxon>Embryophyta</taxon>
        <taxon>Tracheophyta</taxon>
        <taxon>Lycopodiopsida</taxon>
        <taxon>Lycopodiales</taxon>
        <taxon>Lycopodiaceae</taxon>
        <taxon>Lycopodioideae</taxon>
        <taxon>Diphasiastrum</taxon>
    </lineage>
</organism>
<proteinExistence type="predicted"/>
<reference evidence="2" key="1">
    <citation type="journal article" date="2024" name="Proc. Natl. Acad. Sci. U.S.A.">
        <title>Extraordinary preservation of gene collinearity over three hundred million years revealed in homosporous lycophytes.</title>
        <authorList>
            <person name="Li C."/>
            <person name="Wickell D."/>
            <person name="Kuo L.Y."/>
            <person name="Chen X."/>
            <person name="Nie B."/>
            <person name="Liao X."/>
            <person name="Peng D."/>
            <person name="Ji J."/>
            <person name="Jenkins J."/>
            <person name="Williams M."/>
            <person name="Shu S."/>
            <person name="Plott C."/>
            <person name="Barry K."/>
            <person name="Rajasekar S."/>
            <person name="Grimwood J."/>
            <person name="Han X."/>
            <person name="Sun S."/>
            <person name="Hou Z."/>
            <person name="He W."/>
            <person name="Dai G."/>
            <person name="Sun C."/>
            <person name="Schmutz J."/>
            <person name="Leebens-Mack J.H."/>
            <person name="Li F.W."/>
            <person name="Wang L."/>
        </authorList>
    </citation>
    <scope>NUCLEOTIDE SEQUENCE [LARGE SCALE GENOMIC DNA]</scope>
    <source>
        <strain evidence="2">cv. PW_Plant_1</strain>
    </source>
</reference>
<dbReference type="EMBL" id="CM055107">
    <property type="protein sequence ID" value="KAJ7527700.1"/>
    <property type="molecule type" value="Genomic_DNA"/>
</dbReference>
<protein>
    <submittedName>
        <fullName evidence="1">Uncharacterized protein</fullName>
    </submittedName>
</protein>
<comment type="caution">
    <text evidence="1">The sequence shown here is derived from an EMBL/GenBank/DDBJ whole genome shotgun (WGS) entry which is preliminary data.</text>
</comment>
<gene>
    <name evidence="1" type="ORF">O6H91_16G067300</name>
</gene>
<sequence>MTFTCIFFVAYCRLMLSSSFHCPIPIDYGSFGDIELANWLNLPILFCDLSRKRCFMIVLLFSSFKAKLSLGGRQDAYIFDWYTLLKYLSRAMYPLGYMSCAT</sequence>
<accession>A0ACC2BD99</accession>